<organism evidence="1 2">
    <name type="scientific">Pendulispora albinea</name>
    <dbReference type="NCBI Taxonomy" id="2741071"/>
    <lineage>
        <taxon>Bacteria</taxon>
        <taxon>Pseudomonadati</taxon>
        <taxon>Myxococcota</taxon>
        <taxon>Myxococcia</taxon>
        <taxon>Myxococcales</taxon>
        <taxon>Sorangiineae</taxon>
        <taxon>Pendulisporaceae</taxon>
        <taxon>Pendulispora</taxon>
    </lineage>
</organism>
<accession>A0ABZ2MBZ4</accession>
<reference evidence="1 2" key="1">
    <citation type="submission" date="2021-12" db="EMBL/GenBank/DDBJ databases">
        <title>Discovery of the Pendulisporaceae a myxobacterial family with distinct sporulation behavior and unique specialized metabolism.</title>
        <authorList>
            <person name="Garcia R."/>
            <person name="Popoff A."/>
            <person name="Bader C.D."/>
            <person name="Loehr J."/>
            <person name="Walesch S."/>
            <person name="Walt C."/>
            <person name="Boldt J."/>
            <person name="Bunk B."/>
            <person name="Haeckl F.J.F.P.J."/>
            <person name="Gunesch A.P."/>
            <person name="Birkelbach J."/>
            <person name="Nuebel U."/>
            <person name="Pietschmann T."/>
            <person name="Bach T."/>
            <person name="Mueller R."/>
        </authorList>
    </citation>
    <scope>NUCLEOTIDE SEQUENCE [LARGE SCALE GENOMIC DNA]</scope>
    <source>
        <strain evidence="1 2">MSr11954</strain>
    </source>
</reference>
<dbReference type="RefSeq" id="WP_394829606.1">
    <property type="nucleotide sequence ID" value="NZ_CP089984.1"/>
</dbReference>
<dbReference type="EMBL" id="CP089984">
    <property type="protein sequence ID" value="WXB20006.1"/>
    <property type="molecule type" value="Genomic_DNA"/>
</dbReference>
<name>A0ABZ2MBZ4_9BACT</name>
<sequence length="64" mass="7141">MLPSRYWPAPVVELARVVEAAGRKLDVRVRVDDYGDAYEVSIRVPRQALAAAADADDRQPMSTR</sequence>
<protein>
    <submittedName>
        <fullName evidence="1">Uncharacterized protein</fullName>
    </submittedName>
</protein>
<dbReference type="Proteomes" id="UP001370348">
    <property type="component" value="Chromosome"/>
</dbReference>
<gene>
    <name evidence="1" type="ORF">LZC94_22625</name>
</gene>
<evidence type="ECO:0000313" key="1">
    <source>
        <dbReference type="EMBL" id="WXB20006.1"/>
    </source>
</evidence>
<evidence type="ECO:0000313" key="2">
    <source>
        <dbReference type="Proteomes" id="UP001370348"/>
    </source>
</evidence>
<proteinExistence type="predicted"/>
<keyword evidence="2" id="KW-1185">Reference proteome</keyword>